<reference evidence="2 3" key="1">
    <citation type="submission" date="2018-06" db="EMBL/GenBank/DDBJ databases">
        <title>Extensive metabolic versatility and redundancy in microbially diverse, dynamic hydrothermal sediments.</title>
        <authorList>
            <person name="Dombrowski N."/>
            <person name="Teske A."/>
            <person name="Baker B.J."/>
        </authorList>
    </citation>
    <scope>NUCLEOTIDE SEQUENCE [LARGE SCALE GENOMIC DNA]</scope>
    <source>
        <strain evidence="2">B51_G17</strain>
    </source>
</reference>
<organism evidence="2 3">
    <name type="scientific">Candidatus Iainarchaeum sp</name>
    <dbReference type="NCBI Taxonomy" id="3101447"/>
    <lineage>
        <taxon>Archaea</taxon>
        <taxon>Candidatus Iainarchaeota</taxon>
        <taxon>Candidatus Iainarchaeia</taxon>
        <taxon>Candidatus Iainarchaeales</taxon>
        <taxon>Candidatus Iainarchaeaceae</taxon>
        <taxon>Candidatus Iainarchaeum</taxon>
    </lineage>
</organism>
<dbReference type="SUPFAM" id="SSF160527">
    <property type="entry name" value="V-type ATPase subunit E-like"/>
    <property type="match status" value="1"/>
</dbReference>
<dbReference type="EMBL" id="QMWP01000071">
    <property type="protein sequence ID" value="RLG70271.1"/>
    <property type="molecule type" value="Genomic_DNA"/>
</dbReference>
<evidence type="ECO:0000313" key="2">
    <source>
        <dbReference type="EMBL" id="RLG70271.1"/>
    </source>
</evidence>
<evidence type="ECO:0000256" key="1">
    <source>
        <dbReference type="SAM" id="Coils"/>
    </source>
</evidence>
<name>A0A497JH13_9ARCH</name>
<gene>
    <name evidence="2" type="ORF">DRO04_02100</name>
</gene>
<feature type="coiled-coil region" evidence="1">
    <location>
        <begin position="14"/>
        <end position="87"/>
    </location>
</feature>
<protein>
    <recommendedName>
        <fullName evidence="4">V-type proton ATPase subunit E</fullName>
    </recommendedName>
</protein>
<comment type="caution">
    <text evidence="2">The sequence shown here is derived from an EMBL/GenBank/DDBJ whole genome shotgun (WGS) entry which is preliminary data.</text>
</comment>
<proteinExistence type="predicted"/>
<dbReference type="Proteomes" id="UP000278031">
    <property type="component" value="Unassembled WGS sequence"/>
</dbReference>
<evidence type="ECO:0008006" key="4">
    <source>
        <dbReference type="Google" id="ProtNLM"/>
    </source>
</evidence>
<accession>A0A497JH13</accession>
<dbReference type="Gene3D" id="1.20.5.620">
    <property type="entry name" value="F1F0 ATP synthase subunit B, membrane domain"/>
    <property type="match status" value="1"/>
</dbReference>
<evidence type="ECO:0000313" key="3">
    <source>
        <dbReference type="Proteomes" id="UP000278031"/>
    </source>
</evidence>
<dbReference type="AlphaFoldDB" id="A0A497JH13"/>
<keyword evidence="1" id="KW-0175">Coiled coil</keyword>
<sequence>MQLGNKEYIKESIKQYYLEQLKEFHKEIQQKEKEIQLKAAEQIKRLREEALQRLQRELATVRASTLNEEKLKAKREYEMLREELIERVLQELKKKLPQLSSSQQYIKAVKRNMPKEYEYALVGNEKLKKIFKKAKISKGIQGVKFVTKDAVIDFTLDRMLEAKQDMIRESIAKEVFS</sequence>